<dbReference type="EMBL" id="OC854588">
    <property type="protein sequence ID" value="CAD7619590.1"/>
    <property type="molecule type" value="Genomic_DNA"/>
</dbReference>
<evidence type="ECO:0000313" key="6">
    <source>
        <dbReference type="Proteomes" id="UP000759131"/>
    </source>
</evidence>
<dbReference type="InterPro" id="IPR027397">
    <property type="entry name" value="Catenin-bd_sf"/>
</dbReference>
<dbReference type="GO" id="GO:0007156">
    <property type="term" value="P:homophilic cell adhesion via plasma membrane adhesion molecules"/>
    <property type="evidence" value="ECO:0007669"/>
    <property type="project" value="InterPro"/>
</dbReference>
<evidence type="ECO:0000256" key="1">
    <source>
        <dbReference type="ARBA" id="ARBA00022692"/>
    </source>
</evidence>
<dbReference type="InterPro" id="IPR000233">
    <property type="entry name" value="Cadherin_Y-type_LIR"/>
</dbReference>
<dbReference type="Proteomes" id="UP000759131">
    <property type="component" value="Unassembled WGS sequence"/>
</dbReference>
<keyword evidence="2" id="KW-1133">Transmembrane helix</keyword>
<reference evidence="5" key="1">
    <citation type="submission" date="2020-11" db="EMBL/GenBank/DDBJ databases">
        <authorList>
            <person name="Tran Van P."/>
        </authorList>
    </citation>
    <scope>NUCLEOTIDE SEQUENCE</scope>
</reference>
<dbReference type="EMBL" id="CAJPIZ010000013">
    <property type="protein sequence ID" value="CAG2100020.1"/>
    <property type="molecule type" value="Genomic_DNA"/>
</dbReference>
<dbReference type="Pfam" id="PF01049">
    <property type="entry name" value="CADH_Y-type_LIR"/>
    <property type="match status" value="1"/>
</dbReference>
<comment type="function">
    <text evidence="3">Cadherins are calcium-dependent cell adhesion proteins.</text>
</comment>
<evidence type="ECO:0000313" key="5">
    <source>
        <dbReference type="EMBL" id="CAD7619590.1"/>
    </source>
</evidence>
<keyword evidence="6" id="KW-1185">Reference proteome</keyword>
<dbReference type="GO" id="GO:0009887">
    <property type="term" value="P:animal organ morphogenesis"/>
    <property type="evidence" value="ECO:0007669"/>
    <property type="project" value="UniProtKB-ARBA"/>
</dbReference>
<sequence length="244" mass="26661">MLMYINAVIVEKMILNLIADPLGVTSTTIRMSIIFAVNRTVPDGKLDVNDNVSSQWRTNSFRSDGSTISAIPSPEVDRPVKDVYYRQTFPVQRQESTASRGNKTLDPNVGVMIRENLQKMIMADMDSESGVSGAEGLGIGLSADDDLRGYTYEGAGSQCSTLSSLASGWSDEDDDFEYLSRLGPRVKVSGLVAVIPDHQRLGQVYTESLATAIQPIPATHTNRFILVYNRVRLEAGMSSICMNG</sequence>
<keyword evidence="1" id="KW-0812">Transmembrane</keyword>
<evidence type="ECO:0000256" key="2">
    <source>
        <dbReference type="ARBA" id="ARBA00022989"/>
    </source>
</evidence>
<dbReference type="GO" id="GO:0005509">
    <property type="term" value="F:calcium ion binding"/>
    <property type="evidence" value="ECO:0007669"/>
    <property type="project" value="InterPro"/>
</dbReference>
<gene>
    <name evidence="5" type="ORF">OSB1V03_LOCUS91</name>
</gene>
<dbReference type="AlphaFoldDB" id="A0A7R9PT35"/>
<evidence type="ECO:0000259" key="4">
    <source>
        <dbReference type="Pfam" id="PF01049"/>
    </source>
</evidence>
<accession>A0A7R9PT35</accession>
<keyword evidence="2" id="KW-0472">Membrane</keyword>
<proteinExistence type="predicted"/>
<evidence type="ECO:0000256" key="3">
    <source>
        <dbReference type="RuleBase" id="RU004357"/>
    </source>
</evidence>
<dbReference type="Gene3D" id="4.10.900.10">
    <property type="entry name" value="TCF3-CBD (Catenin binding domain)"/>
    <property type="match status" value="1"/>
</dbReference>
<protein>
    <recommendedName>
        <fullName evidence="4">Cadherin Y-type LIR-motif domain-containing protein</fullName>
    </recommendedName>
</protein>
<organism evidence="5">
    <name type="scientific">Medioppia subpectinata</name>
    <dbReference type="NCBI Taxonomy" id="1979941"/>
    <lineage>
        <taxon>Eukaryota</taxon>
        <taxon>Metazoa</taxon>
        <taxon>Ecdysozoa</taxon>
        <taxon>Arthropoda</taxon>
        <taxon>Chelicerata</taxon>
        <taxon>Arachnida</taxon>
        <taxon>Acari</taxon>
        <taxon>Acariformes</taxon>
        <taxon>Sarcoptiformes</taxon>
        <taxon>Oribatida</taxon>
        <taxon>Brachypylina</taxon>
        <taxon>Oppioidea</taxon>
        <taxon>Oppiidae</taxon>
        <taxon>Medioppia</taxon>
    </lineage>
</organism>
<name>A0A7R9PT35_9ACAR</name>
<dbReference type="OrthoDB" id="6079678at2759"/>
<feature type="domain" description="Cadherin Y-type LIR-motif" evidence="4">
    <location>
        <begin position="145"/>
        <end position="186"/>
    </location>
</feature>